<evidence type="ECO:0000256" key="1">
    <source>
        <dbReference type="SAM" id="MobiDB-lite"/>
    </source>
</evidence>
<sequence length="957" mass="104872">MAGAPRQGGRRERTGDEGVRVTTGHTDGQGADRLEGLLGLFERLRERPTARAGDRLRPLLVTIGSAVETRQAAHAFVERCIADGGPYAHVADDPGHTERLTDLAALLRHLSRQLSAHHRRFEPALRFPLLSMVVWLLELRRMRIRQERGEGAPDFASDAQRELWLLAGQLHAADEDSHRRTLLGRGILRRRQIVVPAERPGQQGRIASVLSHLEQVAPIGVAAVALISATAASTLDLAAAFLAAGVGSSVILGQVAARTRDRAGRRRYRWFTSPTQTYLRGNRSLDFLGFALDVIYREEADPARPLDEELERLLVAAFLQDLRQAYRRGVWRATWARVRYPAVVVDLLPEQSPARAQTRRFVERVEEIRRAEERFDPLVTALAVADEREAAALADAVRVPLADDDPVHLGTLRETPEGMPFWATYRAEQQRAAVLGTRRALRVHTGRGDGSSPEPVYRARRRPLLTHPALPWLAMGAILAASVSVISVQTVRYCDPFTVAHATNGECVGITDGSYVFTPRLAAVEKRIERLNDDVLNSGKPYVTLVYLGAMTTDPQTRNPQADLLAGIHGELVGLSIAQERHNAASGLPRLRVLLANAGSRFRYARHIADLIRRRAATDPTLVAAVGFGQSRRQTSEAIDVISKSALPMIGTTNTFDGTGRLPGGFSPYYFRLAPSNARLAAHAAFWARNGQTGARAATADVFYDATTDDLYSRNLAEDFVRAFAPGRVRRLPYSDPSQVPNRILEACQNPSDLFYYAGRSDEFRSFINRLANTDCKGRRTVLAGDEVTKYVSDNAAEVARTDSIRLFFTPLAAREAWVPRWVGRQPLQLFYSEFDPVVNALVGRETAANGRPSRTHAALGYDAARTVISVAERIYGDQGRALPTAAAILSELTEPGAGAETQGATGLLRFGPRAGGHQIEHKPVLLTELRPDGALMVAAVCGRLVSTGQASAPCPR</sequence>
<feature type="region of interest" description="Disordered" evidence="1">
    <location>
        <begin position="1"/>
        <end position="29"/>
    </location>
</feature>
<dbReference type="Gene3D" id="3.40.50.2300">
    <property type="match status" value="2"/>
</dbReference>
<name>A0A7W3M059_ACTNM</name>
<evidence type="ECO:0000313" key="3">
    <source>
        <dbReference type="Proteomes" id="UP000572680"/>
    </source>
</evidence>
<dbReference type="RefSeq" id="WP_182849374.1">
    <property type="nucleotide sequence ID" value="NZ_JACJIA010000025.1"/>
</dbReference>
<protein>
    <submittedName>
        <fullName evidence="2">Uncharacterized protein</fullName>
    </submittedName>
</protein>
<dbReference type="SUPFAM" id="SSF53822">
    <property type="entry name" value="Periplasmic binding protein-like I"/>
    <property type="match status" value="1"/>
</dbReference>
<feature type="compositionally biased region" description="Basic and acidic residues" evidence="1">
    <location>
        <begin position="9"/>
        <end position="19"/>
    </location>
</feature>
<dbReference type="InterPro" id="IPR028082">
    <property type="entry name" value="Peripla_BP_I"/>
</dbReference>
<comment type="caution">
    <text evidence="2">The sequence shown here is derived from an EMBL/GenBank/DDBJ whole genome shotgun (WGS) entry which is preliminary data.</text>
</comment>
<dbReference type="Proteomes" id="UP000572680">
    <property type="component" value="Unassembled WGS sequence"/>
</dbReference>
<dbReference type="EMBL" id="JACJIA010000025">
    <property type="protein sequence ID" value="MBA8957573.1"/>
    <property type="molecule type" value="Genomic_DNA"/>
</dbReference>
<gene>
    <name evidence="2" type="ORF">HNR61_009266</name>
</gene>
<dbReference type="AlphaFoldDB" id="A0A7W3M059"/>
<dbReference type="CDD" id="cd06268">
    <property type="entry name" value="PBP1_ABC_transporter_LIVBP-like"/>
    <property type="match status" value="1"/>
</dbReference>
<proteinExistence type="predicted"/>
<accession>A0A7W3M059</accession>
<keyword evidence="3" id="KW-1185">Reference proteome</keyword>
<organism evidence="2 3">
    <name type="scientific">Actinomadura namibiensis</name>
    <dbReference type="NCBI Taxonomy" id="182080"/>
    <lineage>
        <taxon>Bacteria</taxon>
        <taxon>Bacillati</taxon>
        <taxon>Actinomycetota</taxon>
        <taxon>Actinomycetes</taxon>
        <taxon>Streptosporangiales</taxon>
        <taxon>Thermomonosporaceae</taxon>
        <taxon>Actinomadura</taxon>
    </lineage>
</organism>
<reference evidence="2 3" key="1">
    <citation type="submission" date="2020-08" db="EMBL/GenBank/DDBJ databases">
        <title>Genomic Encyclopedia of Type Strains, Phase IV (KMG-IV): sequencing the most valuable type-strain genomes for metagenomic binning, comparative biology and taxonomic classification.</title>
        <authorList>
            <person name="Goeker M."/>
        </authorList>
    </citation>
    <scope>NUCLEOTIDE SEQUENCE [LARGE SCALE GENOMIC DNA]</scope>
    <source>
        <strain evidence="2 3">DSM 44197</strain>
    </source>
</reference>
<evidence type="ECO:0000313" key="2">
    <source>
        <dbReference type="EMBL" id="MBA8957573.1"/>
    </source>
</evidence>